<dbReference type="GO" id="GO:0042254">
    <property type="term" value="P:ribosome biogenesis"/>
    <property type="evidence" value="ECO:0007669"/>
    <property type="project" value="TreeGrafter"/>
</dbReference>
<evidence type="ECO:0000313" key="10">
    <source>
        <dbReference type="Proteomes" id="UP000807504"/>
    </source>
</evidence>
<reference evidence="9" key="1">
    <citation type="journal article" date="2020" name="bioRxiv">
        <title>Chromosome-level reference genome of the European wasp spider Argiope bruennichi: a resource for studies on range expansion and evolutionary adaptation.</title>
        <authorList>
            <person name="Sheffer M.M."/>
            <person name="Hoppe A."/>
            <person name="Krehenwinkel H."/>
            <person name="Uhl G."/>
            <person name="Kuss A.W."/>
            <person name="Jensen L."/>
            <person name="Jensen C."/>
            <person name="Gillespie R.G."/>
            <person name="Hoff K.J."/>
            <person name="Prost S."/>
        </authorList>
    </citation>
    <scope>NUCLEOTIDE SEQUENCE</scope>
</reference>
<dbReference type="PROSITE" id="PS00678">
    <property type="entry name" value="WD_REPEATS_1"/>
    <property type="match status" value="2"/>
</dbReference>
<feature type="repeat" description="WD" evidence="6">
    <location>
        <begin position="269"/>
        <end position="311"/>
    </location>
</feature>
<evidence type="ECO:0000313" key="9">
    <source>
        <dbReference type="EMBL" id="KAF8770077.1"/>
    </source>
</evidence>
<proteinExistence type="predicted"/>
<dbReference type="InterPro" id="IPR022052">
    <property type="entry name" value="Histone-bd_RBBP4-like_N"/>
</dbReference>
<dbReference type="Pfam" id="PF12265">
    <property type="entry name" value="CAF1C_H4-bd"/>
    <property type="match status" value="1"/>
</dbReference>
<evidence type="ECO:0000256" key="2">
    <source>
        <dbReference type="ARBA" id="ARBA00022574"/>
    </source>
</evidence>
<feature type="compositionally biased region" description="Acidic residues" evidence="7">
    <location>
        <begin position="9"/>
        <end position="40"/>
    </location>
</feature>
<dbReference type="InterPro" id="IPR020472">
    <property type="entry name" value="WD40_PAC1"/>
</dbReference>
<dbReference type="InterPro" id="IPR015943">
    <property type="entry name" value="WD40/YVTN_repeat-like_dom_sf"/>
</dbReference>
<evidence type="ECO:0000256" key="7">
    <source>
        <dbReference type="SAM" id="MobiDB-lite"/>
    </source>
</evidence>
<dbReference type="GO" id="GO:0005730">
    <property type="term" value="C:nucleolus"/>
    <property type="evidence" value="ECO:0007669"/>
    <property type="project" value="TreeGrafter"/>
</dbReference>
<dbReference type="OrthoDB" id="6409902at2759"/>
<feature type="repeat" description="WD" evidence="6">
    <location>
        <begin position="316"/>
        <end position="350"/>
    </location>
</feature>
<name>A0A8T0EBE3_ARGBR</name>
<evidence type="ECO:0000259" key="8">
    <source>
        <dbReference type="Pfam" id="PF12265"/>
    </source>
</evidence>
<evidence type="ECO:0000256" key="6">
    <source>
        <dbReference type="PROSITE-ProRule" id="PRU00221"/>
    </source>
</evidence>
<evidence type="ECO:0000256" key="3">
    <source>
        <dbReference type="ARBA" id="ARBA00022737"/>
    </source>
</evidence>
<dbReference type="PRINTS" id="PR00320">
    <property type="entry name" value="GPROTEINBRPT"/>
</dbReference>
<keyword evidence="10" id="KW-1185">Reference proteome</keyword>
<protein>
    <recommendedName>
        <fullName evidence="5">Glutamate-rich WD repeat-containing protein 1</fullName>
    </recommendedName>
</protein>
<comment type="caution">
    <text evidence="9">The sequence shown here is derived from an EMBL/GenBank/DDBJ whole genome shotgun (WGS) entry which is preliminary data.</text>
</comment>
<dbReference type="SMART" id="SM00320">
    <property type="entry name" value="WD40"/>
    <property type="match status" value="5"/>
</dbReference>
<feature type="domain" description="Histone-binding protein RBBP4-like N-terminal" evidence="8">
    <location>
        <begin position="58"/>
        <end position="124"/>
    </location>
</feature>
<accession>A0A8T0EBE3</accession>
<dbReference type="OMA" id="NVFAASW"/>
<dbReference type="Gene3D" id="2.130.10.10">
    <property type="entry name" value="YVTN repeat-like/Quinoprotein amine dehydrogenase"/>
    <property type="match status" value="1"/>
</dbReference>
<dbReference type="InterPro" id="IPR036322">
    <property type="entry name" value="WD40_repeat_dom_sf"/>
</dbReference>
<dbReference type="PROSITE" id="PS50082">
    <property type="entry name" value="WD_REPEATS_2"/>
    <property type="match status" value="3"/>
</dbReference>
<evidence type="ECO:0000256" key="5">
    <source>
        <dbReference type="ARBA" id="ARBA00040876"/>
    </source>
</evidence>
<dbReference type="SUPFAM" id="SSF50978">
    <property type="entry name" value="WD40 repeat-like"/>
    <property type="match status" value="1"/>
</dbReference>
<evidence type="ECO:0000256" key="4">
    <source>
        <dbReference type="ARBA" id="ARBA00023242"/>
    </source>
</evidence>
<dbReference type="InterPro" id="IPR051972">
    <property type="entry name" value="Glutamate-rich_WD_repeat"/>
</dbReference>
<dbReference type="PROSITE" id="PS50294">
    <property type="entry name" value="WD_REPEATS_REGION"/>
    <property type="match status" value="2"/>
</dbReference>
<reference evidence="9" key="2">
    <citation type="submission" date="2020-06" db="EMBL/GenBank/DDBJ databases">
        <authorList>
            <person name="Sheffer M."/>
        </authorList>
    </citation>
    <scope>NUCLEOTIDE SEQUENCE</scope>
</reference>
<evidence type="ECO:0000256" key="1">
    <source>
        <dbReference type="ARBA" id="ARBA00004123"/>
    </source>
</evidence>
<dbReference type="EMBL" id="JABXBU010002228">
    <property type="protein sequence ID" value="KAF8770077.1"/>
    <property type="molecule type" value="Genomic_DNA"/>
</dbReference>
<sequence>MANSNFSTVDDDKENDAEMEVVNDDESDEEETNTSDDETENATSRVYLPNNENNDDVELECDESAYICYYAVKTGSPCLSFDIIPDNLGENRADQFPLTMTLVGGTEVKKIRNNNLLVMKLSNMQKNKPPKSDNEEDEESESESDDEEDNKPVLETAAIKHAGCVNRVKVTNLGDEVFAASWSELQKVHIWNLSRPLNAVNDKRVMAAYVQNNETVEPAYTFSGHQAEGFAMEWSPLVPGVLATGDCKSNIHLWKPLEGGSWHVDQRAYKAHTDSVEDIAWSPNENNVMASCSVDKSIRIWDIRAAQNKACMLTKNDAHDSDVNVISWNKSDPFILSGGDDGRLRVWDLRQFPASEAICTFKYHIAPITSVEWHPTDHSVFAASGSDDLVTQWDLAVERDDTEQDETLKNLPPQLLFIHQGQKEVKEVHWHKQMPGVLLSTAQTGLNVFRTISI</sequence>
<keyword evidence="3" id="KW-0677">Repeat</keyword>
<dbReference type="Pfam" id="PF00400">
    <property type="entry name" value="WD40"/>
    <property type="match status" value="3"/>
</dbReference>
<dbReference type="InterPro" id="IPR019775">
    <property type="entry name" value="WD40_repeat_CS"/>
</dbReference>
<feature type="compositionally biased region" description="Acidic residues" evidence="7">
    <location>
        <begin position="134"/>
        <end position="149"/>
    </location>
</feature>
<feature type="region of interest" description="Disordered" evidence="7">
    <location>
        <begin position="119"/>
        <end position="151"/>
    </location>
</feature>
<dbReference type="PANTHER" id="PTHR45903">
    <property type="entry name" value="GLUTAMATE-RICH WD REPEAT-CONTAINING PROTEIN 1"/>
    <property type="match status" value="1"/>
</dbReference>
<feature type="repeat" description="WD" evidence="6">
    <location>
        <begin position="361"/>
        <end position="395"/>
    </location>
</feature>
<dbReference type="Proteomes" id="UP000807504">
    <property type="component" value="Unassembled WGS sequence"/>
</dbReference>
<organism evidence="9 10">
    <name type="scientific">Argiope bruennichi</name>
    <name type="common">Wasp spider</name>
    <name type="synonym">Aranea bruennichi</name>
    <dbReference type="NCBI Taxonomy" id="94029"/>
    <lineage>
        <taxon>Eukaryota</taxon>
        <taxon>Metazoa</taxon>
        <taxon>Ecdysozoa</taxon>
        <taxon>Arthropoda</taxon>
        <taxon>Chelicerata</taxon>
        <taxon>Arachnida</taxon>
        <taxon>Araneae</taxon>
        <taxon>Araneomorphae</taxon>
        <taxon>Entelegynae</taxon>
        <taxon>Araneoidea</taxon>
        <taxon>Araneidae</taxon>
        <taxon>Argiope</taxon>
    </lineage>
</organism>
<feature type="region of interest" description="Disordered" evidence="7">
    <location>
        <begin position="1"/>
        <end position="55"/>
    </location>
</feature>
<keyword evidence="2 6" id="KW-0853">WD repeat</keyword>
<keyword evidence="4" id="KW-0539">Nucleus</keyword>
<dbReference type="AlphaFoldDB" id="A0A8T0EBE3"/>
<comment type="subcellular location">
    <subcellularLocation>
        <location evidence="1">Nucleus</location>
    </subcellularLocation>
</comment>
<dbReference type="PANTHER" id="PTHR45903:SF1">
    <property type="entry name" value="GLUTAMATE-RICH WD REPEAT-CONTAINING PROTEIN 1"/>
    <property type="match status" value="1"/>
</dbReference>
<dbReference type="InterPro" id="IPR001680">
    <property type="entry name" value="WD40_rpt"/>
</dbReference>
<gene>
    <name evidence="9" type="ORF">HNY73_017648</name>
</gene>